<dbReference type="EMBL" id="BKCJ010107655">
    <property type="protein sequence ID" value="GEX42697.1"/>
    <property type="molecule type" value="Genomic_DNA"/>
</dbReference>
<evidence type="ECO:0000256" key="1">
    <source>
        <dbReference type="SAM" id="MobiDB-lite"/>
    </source>
</evidence>
<comment type="caution">
    <text evidence="2">The sequence shown here is derived from an EMBL/GenBank/DDBJ whole genome shotgun (WGS) entry which is preliminary data.</text>
</comment>
<feature type="region of interest" description="Disordered" evidence="1">
    <location>
        <begin position="318"/>
        <end position="345"/>
    </location>
</feature>
<reference evidence="2" key="1">
    <citation type="journal article" date="2019" name="Sci. Rep.">
        <title>Draft genome of Tanacetum cinerariifolium, the natural source of mosquito coil.</title>
        <authorList>
            <person name="Yamashiro T."/>
            <person name="Shiraishi A."/>
            <person name="Satake H."/>
            <person name="Nakayama K."/>
        </authorList>
    </citation>
    <scope>NUCLEOTIDE SEQUENCE</scope>
</reference>
<evidence type="ECO:0000313" key="2">
    <source>
        <dbReference type="EMBL" id="GEX42697.1"/>
    </source>
</evidence>
<accession>A0A699H5S9</accession>
<protein>
    <recommendedName>
        <fullName evidence="3">Zinc finger, CCHC-type</fullName>
    </recommendedName>
</protein>
<proteinExistence type="predicted"/>
<sequence>MLGDSVENDPYKFKSEITVKDTNGVTDIRHAQRQEDLVGDEKLHYDSDIKYVNILLFGLPVDIYSLINHYQTAKEIQDCVKELMEGTEMDKQEHYNGEGHMAKQCTTRKRVKDFEWFKDKMLLAQAQEARAVLDEEQRDFLADSLEETNDCEYLQLQATTNFKADYVDAYDLDCNDKATTNAIFIENLSPVGSFNDDTVVPPYDSDTLSKDLITTSIKILINDEDNYVRPPVQKNDMMLSVIEQMKSQVEKCNKKTYNNDKNLSEIQLEHEKEDGFVMVVVKVVHECKNCKMVVKEIVSRILEEEEKLEWWFEQDIDDEGEENEECDGGSELEDVGKMVKIQKKR</sequence>
<gene>
    <name evidence="2" type="ORF">Tci_314672</name>
</gene>
<name>A0A699H5S9_TANCI</name>
<feature type="compositionally biased region" description="Acidic residues" evidence="1">
    <location>
        <begin position="318"/>
        <end position="333"/>
    </location>
</feature>
<dbReference type="AlphaFoldDB" id="A0A699H5S9"/>
<evidence type="ECO:0008006" key="3">
    <source>
        <dbReference type="Google" id="ProtNLM"/>
    </source>
</evidence>
<organism evidence="2">
    <name type="scientific">Tanacetum cinerariifolium</name>
    <name type="common">Dalmatian daisy</name>
    <name type="synonym">Chrysanthemum cinerariifolium</name>
    <dbReference type="NCBI Taxonomy" id="118510"/>
    <lineage>
        <taxon>Eukaryota</taxon>
        <taxon>Viridiplantae</taxon>
        <taxon>Streptophyta</taxon>
        <taxon>Embryophyta</taxon>
        <taxon>Tracheophyta</taxon>
        <taxon>Spermatophyta</taxon>
        <taxon>Magnoliopsida</taxon>
        <taxon>eudicotyledons</taxon>
        <taxon>Gunneridae</taxon>
        <taxon>Pentapetalae</taxon>
        <taxon>asterids</taxon>
        <taxon>campanulids</taxon>
        <taxon>Asterales</taxon>
        <taxon>Asteraceae</taxon>
        <taxon>Asteroideae</taxon>
        <taxon>Anthemideae</taxon>
        <taxon>Anthemidinae</taxon>
        <taxon>Tanacetum</taxon>
    </lineage>
</organism>